<evidence type="ECO:0000256" key="1">
    <source>
        <dbReference type="SAM" id="MobiDB-lite"/>
    </source>
</evidence>
<evidence type="ECO:0000313" key="3">
    <source>
        <dbReference type="Proteomes" id="UP000002318"/>
    </source>
</evidence>
<proteinExistence type="predicted"/>
<dbReference type="eggNOG" id="ENOG502ZUZW">
    <property type="taxonomic scope" value="Bacteria"/>
</dbReference>
<feature type="compositionally biased region" description="Basic and acidic residues" evidence="1">
    <location>
        <begin position="356"/>
        <end position="373"/>
    </location>
</feature>
<name>E1R5C8_SEDSS</name>
<keyword evidence="3" id="KW-1185">Reference proteome</keyword>
<gene>
    <name evidence="2" type="ordered locus">Spirs_3158</name>
</gene>
<dbReference type="Proteomes" id="UP000002318">
    <property type="component" value="Chromosome"/>
</dbReference>
<dbReference type="HOGENOM" id="CLU_721427_0_0_12"/>
<evidence type="ECO:0000313" key="2">
    <source>
        <dbReference type="EMBL" id="ADK82256.1"/>
    </source>
</evidence>
<organism evidence="2 3">
    <name type="scientific">Sediminispirochaeta smaragdinae (strain DSM 11293 / JCM 15392 / SEBR 4228)</name>
    <name type="common">Spirochaeta smaragdinae</name>
    <dbReference type="NCBI Taxonomy" id="573413"/>
    <lineage>
        <taxon>Bacteria</taxon>
        <taxon>Pseudomonadati</taxon>
        <taxon>Spirochaetota</taxon>
        <taxon>Spirochaetia</taxon>
        <taxon>Spirochaetales</taxon>
        <taxon>Spirochaetaceae</taxon>
        <taxon>Sediminispirochaeta</taxon>
    </lineage>
</organism>
<sequence length="383" mass="42968">MKQHMKQDQILNTIGKFIRQGRRNELAPLLFDPSAIEKSERIPDGDQIKIEARIISDALESVTNGMYNPEAVTELLSIGDASPLASWKALCLSISAFYNGNRDEALSQLSHIDDESPASALIPVITQLCEKKEGREGALSPKSKSLFHQVTEDRSFITSAQNQLKEYLEGEMEELFVETAILLIRDLKGDYPKAARSLAMWITKTASAYGFSPEIIVSNLKLIFGPAEGSRLCALALQDEEPEISLLFWIRTLISRLKQRDIEEAETAAFREIIAEAAMRVEKMMCSPQEAEKAGYEIEEWKTYMQSLASLSAASASLLTIFDPAITFPTNREEDSSAVFSFLTGLGYEEECRPMMKRHPQERPSIPQRERNPARPVQLELFA</sequence>
<reference evidence="2 3" key="1">
    <citation type="journal article" date="2010" name="Stand. Genomic Sci.">
        <title>Complete genome sequence of Spirochaeta smaragdinae type strain (SEBR 4228).</title>
        <authorList>
            <person name="Mavromatis K."/>
            <person name="Yasawong M."/>
            <person name="Chertkov O."/>
            <person name="Lapidus A."/>
            <person name="Lucas S."/>
            <person name="Nolan M."/>
            <person name="Del Rio T.G."/>
            <person name="Tice H."/>
            <person name="Cheng J.F."/>
            <person name="Pitluck S."/>
            <person name="Liolios K."/>
            <person name="Ivanova N."/>
            <person name="Tapia R."/>
            <person name="Han C."/>
            <person name="Bruce D."/>
            <person name="Goodwin L."/>
            <person name="Pati A."/>
            <person name="Chen A."/>
            <person name="Palaniappan K."/>
            <person name="Land M."/>
            <person name="Hauser L."/>
            <person name="Chang Y.J."/>
            <person name="Jeffries C.D."/>
            <person name="Detter J.C."/>
            <person name="Rohde M."/>
            <person name="Brambilla E."/>
            <person name="Spring S."/>
            <person name="Goker M."/>
            <person name="Sikorski J."/>
            <person name="Woyke T."/>
            <person name="Bristow J."/>
            <person name="Eisen J.A."/>
            <person name="Markowitz V."/>
            <person name="Hugenholtz P."/>
            <person name="Klenk H.P."/>
            <person name="Kyrpides N.C."/>
        </authorList>
    </citation>
    <scope>NUCLEOTIDE SEQUENCE [LARGE SCALE GENOMIC DNA]</scope>
    <source>
        <strain evidence="3">DSM 11293 / JCM 15392 / SEBR 4228</strain>
    </source>
</reference>
<feature type="region of interest" description="Disordered" evidence="1">
    <location>
        <begin position="356"/>
        <end position="383"/>
    </location>
</feature>
<accession>E1R5C8</accession>
<dbReference type="STRING" id="573413.Spirs_3158"/>
<dbReference type="EMBL" id="CP002116">
    <property type="protein sequence ID" value="ADK82256.1"/>
    <property type="molecule type" value="Genomic_DNA"/>
</dbReference>
<dbReference type="AlphaFoldDB" id="E1R5C8"/>
<dbReference type="KEGG" id="ssm:Spirs_3158"/>
<protein>
    <submittedName>
        <fullName evidence="2">Uncharacterized protein</fullName>
    </submittedName>
</protein>